<keyword evidence="11" id="KW-0349">Heme</keyword>
<dbReference type="SUPFAM" id="SSF63380">
    <property type="entry name" value="Riboflavin synthase domain-like"/>
    <property type="match status" value="1"/>
</dbReference>
<dbReference type="PRINTS" id="PR00371">
    <property type="entry name" value="FPNCR"/>
</dbReference>
<dbReference type="Pfam" id="PF00175">
    <property type="entry name" value="NAD_binding_1"/>
    <property type="match status" value="1"/>
</dbReference>
<dbReference type="InterPro" id="IPR050415">
    <property type="entry name" value="MRET"/>
</dbReference>
<dbReference type="GO" id="GO:0008941">
    <property type="term" value="F:nitric oxide dioxygenase NAD(P)H activity"/>
    <property type="evidence" value="ECO:0007669"/>
    <property type="project" value="UniProtKB-EC"/>
</dbReference>
<evidence type="ECO:0000256" key="11">
    <source>
        <dbReference type="RuleBase" id="RU000356"/>
    </source>
</evidence>
<comment type="similarity">
    <text evidence="3">In the C-terminal section; belongs to the flavoprotein pyridine nucleotide cytochrome reductase family.</text>
</comment>
<dbReference type="InterPro" id="IPR008333">
    <property type="entry name" value="Cbr1-like_FAD-bd_dom"/>
</dbReference>
<evidence type="ECO:0000313" key="15">
    <source>
        <dbReference type="Proteomes" id="UP000019489"/>
    </source>
</evidence>
<dbReference type="PROSITE" id="PS51384">
    <property type="entry name" value="FAD_FR"/>
    <property type="match status" value="1"/>
</dbReference>
<dbReference type="CDD" id="cd19753">
    <property type="entry name" value="Mb-like_oxidoreductase"/>
    <property type="match status" value="1"/>
</dbReference>
<evidence type="ECO:0000256" key="2">
    <source>
        <dbReference type="ARBA" id="ARBA00001974"/>
    </source>
</evidence>
<dbReference type="Pfam" id="PF00042">
    <property type="entry name" value="Globin"/>
    <property type="match status" value="1"/>
</dbReference>
<keyword evidence="11" id="KW-0408">Iron</keyword>
<dbReference type="InterPro" id="IPR039261">
    <property type="entry name" value="FNR_nucleotide-bd"/>
</dbReference>
<proteinExistence type="inferred from homology"/>
<evidence type="ECO:0000256" key="10">
    <source>
        <dbReference type="ARBA" id="ARBA00049433"/>
    </source>
</evidence>
<protein>
    <recommendedName>
        <fullName evidence="4">nitric oxide dioxygenase</fullName>
        <ecNumber evidence="4">1.14.12.17</ecNumber>
    </recommendedName>
</protein>
<comment type="cofactor">
    <cofactor evidence="2">
        <name>FAD</name>
        <dbReference type="ChEBI" id="CHEBI:57692"/>
    </cofactor>
</comment>
<keyword evidence="15" id="KW-1185">Reference proteome</keyword>
<dbReference type="InterPro" id="IPR017927">
    <property type="entry name" value="FAD-bd_FR_type"/>
</dbReference>
<dbReference type="PANTHER" id="PTHR47354:SF5">
    <property type="entry name" value="PROTEIN RFBI"/>
    <property type="match status" value="1"/>
</dbReference>
<dbReference type="InterPro" id="IPR000971">
    <property type="entry name" value="Globin"/>
</dbReference>
<comment type="catalytic activity">
    <reaction evidence="10">
        <text>2 nitric oxide + NADPH + 2 O2 = 2 nitrate + NADP(+) + H(+)</text>
        <dbReference type="Rhea" id="RHEA:19465"/>
        <dbReference type="ChEBI" id="CHEBI:15378"/>
        <dbReference type="ChEBI" id="CHEBI:15379"/>
        <dbReference type="ChEBI" id="CHEBI:16480"/>
        <dbReference type="ChEBI" id="CHEBI:17632"/>
        <dbReference type="ChEBI" id="CHEBI:57783"/>
        <dbReference type="ChEBI" id="CHEBI:58349"/>
        <dbReference type="EC" id="1.14.12.17"/>
    </reaction>
</comment>
<dbReference type="PANTHER" id="PTHR47354">
    <property type="entry name" value="NADH OXIDOREDUCTASE HCR"/>
    <property type="match status" value="1"/>
</dbReference>
<dbReference type="GO" id="GO:0005344">
    <property type="term" value="F:oxygen carrier activity"/>
    <property type="evidence" value="ECO:0007669"/>
    <property type="project" value="UniProtKB-KW"/>
</dbReference>
<evidence type="ECO:0000259" key="13">
    <source>
        <dbReference type="PROSITE" id="PS51384"/>
    </source>
</evidence>
<dbReference type="PROSITE" id="PS01033">
    <property type="entry name" value="GLOBIN"/>
    <property type="match status" value="1"/>
</dbReference>
<dbReference type="PATRIC" id="fig|1386089.3.peg.2301"/>
<dbReference type="CDD" id="cd06187">
    <property type="entry name" value="O2ase_reductase_like"/>
    <property type="match status" value="1"/>
</dbReference>
<evidence type="ECO:0000256" key="7">
    <source>
        <dbReference type="ARBA" id="ARBA00023014"/>
    </source>
</evidence>
<dbReference type="SUPFAM" id="SSF52343">
    <property type="entry name" value="Ferredoxin reductase-like, C-terminal NADP-linked domain"/>
    <property type="match status" value="1"/>
</dbReference>
<keyword evidence="11" id="KW-0561">Oxygen transport</keyword>
<dbReference type="Proteomes" id="UP000019489">
    <property type="component" value="Unassembled WGS sequence"/>
</dbReference>
<dbReference type="InterPro" id="IPR012292">
    <property type="entry name" value="Globin/Proto"/>
</dbReference>
<dbReference type="InterPro" id="IPR001433">
    <property type="entry name" value="OxRdtase_FAD/NAD-bd"/>
</dbReference>
<dbReference type="EMBL" id="AWSA01000022">
    <property type="protein sequence ID" value="EWT01414.1"/>
    <property type="molecule type" value="Genomic_DNA"/>
</dbReference>
<comment type="cofactor">
    <cofactor evidence="1">
        <name>heme b</name>
        <dbReference type="ChEBI" id="CHEBI:60344"/>
    </cofactor>
</comment>
<keyword evidence="6" id="KW-0521">NADP</keyword>
<evidence type="ECO:0000256" key="1">
    <source>
        <dbReference type="ARBA" id="ARBA00001970"/>
    </source>
</evidence>
<feature type="domain" description="Globin" evidence="12">
    <location>
        <begin position="1"/>
        <end position="131"/>
    </location>
</feature>
<dbReference type="InterPro" id="IPR017938">
    <property type="entry name" value="Riboflavin_synthase-like_b-brl"/>
</dbReference>
<dbReference type="Pfam" id="PF00970">
    <property type="entry name" value="FAD_binding_6"/>
    <property type="match status" value="1"/>
</dbReference>
<dbReference type="eggNOG" id="COG0543">
    <property type="taxonomic scope" value="Bacteria"/>
</dbReference>
<keyword evidence="7" id="KW-0411">Iron-sulfur</keyword>
<gene>
    <name evidence="14" type="ORF">N865_10425</name>
</gene>
<dbReference type="AlphaFoldDB" id="W9GC32"/>
<dbReference type="EC" id="1.14.12.17" evidence="4"/>
<evidence type="ECO:0000256" key="4">
    <source>
        <dbReference type="ARBA" id="ARBA00012229"/>
    </source>
</evidence>
<comment type="caution">
    <text evidence="14">The sequence shown here is derived from an EMBL/GenBank/DDBJ whole genome shotgun (WGS) entry which is preliminary data.</text>
</comment>
<dbReference type="InterPro" id="IPR009050">
    <property type="entry name" value="Globin-like_sf"/>
</dbReference>
<dbReference type="eggNOG" id="COG1017">
    <property type="taxonomic scope" value="Bacteria"/>
</dbReference>
<sequence length="388" mass="42523">MDTDRLKSTWGEVTLHGDDVALYFYSHLFVTHPELRDMFPLTMDAQRDRLVGALGRVVSNVDQLGEVVPYVEQLGRDHRRFAVIAEHYDAVGASLLWTLQHFLGDRWTADVARDWADAYGVVAATMVGAAEEAEDHQPAWWDAEIIEATRVSREIAIVRLQPDSPIPYESGQSMAVTIPQAPRVWRYFTPANAPREDGGIEFHVALVPGGLVSRPFVSSVRAGDRIRLGAPVGTALTIDPAGDSDLLMVAGGTGIAPFLALAEEIERAWRNGQTNRHVHLVHGARYSWSLYAGARLRHFAQYPWFTATEVVSDDPTFPGPRGLVGDVAAAVTMPGRYEALVCGSPMMVSHTTAALTGSPRPPESISFEEFSITSEPPVEATANSWPTR</sequence>
<evidence type="ECO:0000313" key="14">
    <source>
        <dbReference type="EMBL" id="EWT01414.1"/>
    </source>
</evidence>
<dbReference type="GO" id="GO:0020037">
    <property type="term" value="F:heme binding"/>
    <property type="evidence" value="ECO:0007669"/>
    <property type="project" value="InterPro"/>
</dbReference>
<reference evidence="14 15" key="1">
    <citation type="submission" date="2013-08" db="EMBL/GenBank/DDBJ databases">
        <title>Intrasporangium oryzae NRRL B-24470.</title>
        <authorList>
            <person name="Liu H."/>
            <person name="Wang G."/>
        </authorList>
    </citation>
    <scope>NUCLEOTIDE SEQUENCE [LARGE SCALE GENOMIC DNA]</scope>
    <source>
        <strain evidence="14 15">NRRL B-24470</strain>
    </source>
</reference>
<keyword evidence="8" id="KW-0520">NAD</keyword>
<name>W9GC32_9MICO</name>
<feature type="domain" description="FAD-binding FR-type" evidence="13">
    <location>
        <begin position="138"/>
        <end position="238"/>
    </location>
</feature>
<dbReference type="Gene3D" id="3.40.50.80">
    <property type="entry name" value="Nucleotide-binding domain of ferredoxin-NADP reductase (FNR) module"/>
    <property type="match status" value="1"/>
</dbReference>
<keyword evidence="5" id="KW-0001">2Fe-2S</keyword>
<accession>W9GC32</accession>
<keyword evidence="11" id="KW-0479">Metal-binding</keyword>
<evidence type="ECO:0000256" key="3">
    <source>
        <dbReference type="ARBA" id="ARBA00006401"/>
    </source>
</evidence>
<dbReference type="GO" id="GO:0019825">
    <property type="term" value="F:oxygen binding"/>
    <property type="evidence" value="ECO:0007669"/>
    <property type="project" value="InterPro"/>
</dbReference>
<dbReference type="Gene3D" id="2.40.30.10">
    <property type="entry name" value="Translation factors"/>
    <property type="match status" value="1"/>
</dbReference>
<dbReference type="GO" id="GO:0051537">
    <property type="term" value="F:2 iron, 2 sulfur cluster binding"/>
    <property type="evidence" value="ECO:0007669"/>
    <property type="project" value="UniProtKB-KW"/>
</dbReference>
<keyword evidence="11" id="KW-0813">Transport</keyword>
<comment type="similarity">
    <text evidence="11">Belongs to the globin family.</text>
</comment>
<dbReference type="InterPro" id="IPR001709">
    <property type="entry name" value="Flavoprot_Pyr_Nucl_cyt_Rdtase"/>
</dbReference>
<dbReference type="Gene3D" id="1.10.490.10">
    <property type="entry name" value="Globins"/>
    <property type="match status" value="1"/>
</dbReference>
<comment type="catalytic activity">
    <reaction evidence="9">
        <text>2 nitric oxide + NADH + 2 O2 = 2 nitrate + NAD(+) + H(+)</text>
        <dbReference type="Rhea" id="RHEA:19469"/>
        <dbReference type="ChEBI" id="CHEBI:15378"/>
        <dbReference type="ChEBI" id="CHEBI:15379"/>
        <dbReference type="ChEBI" id="CHEBI:16480"/>
        <dbReference type="ChEBI" id="CHEBI:17632"/>
        <dbReference type="ChEBI" id="CHEBI:57540"/>
        <dbReference type="ChEBI" id="CHEBI:57945"/>
        <dbReference type="EC" id="1.14.12.17"/>
    </reaction>
</comment>
<evidence type="ECO:0000256" key="6">
    <source>
        <dbReference type="ARBA" id="ARBA00022857"/>
    </source>
</evidence>
<dbReference type="SUPFAM" id="SSF46458">
    <property type="entry name" value="Globin-like"/>
    <property type="match status" value="1"/>
</dbReference>
<organism evidence="14 15">
    <name type="scientific">Intrasporangium oryzae NRRL B-24470</name>
    <dbReference type="NCBI Taxonomy" id="1386089"/>
    <lineage>
        <taxon>Bacteria</taxon>
        <taxon>Bacillati</taxon>
        <taxon>Actinomycetota</taxon>
        <taxon>Actinomycetes</taxon>
        <taxon>Micrococcales</taxon>
        <taxon>Intrasporangiaceae</taxon>
        <taxon>Intrasporangium</taxon>
    </lineage>
</organism>
<dbReference type="RefSeq" id="WP_051510486.1">
    <property type="nucleotide sequence ID" value="NZ_AWSA01000022.1"/>
</dbReference>
<dbReference type="OrthoDB" id="3213438at2"/>
<evidence type="ECO:0000259" key="12">
    <source>
        <dbReference type="PROSITE" id="PS01033"/>
    </source>
</evidence>
<evidence type="ECO:0000256" key="8">
    <source>
        <dbReference type="ARBA" id="ARBA00023027"/>
    </source>
</evidence>
<evidence type="ECO:0000256" key="5">
    <source>
        <dbReference type="ARBA" id="ARBA00022714"/>
    </source>
</evidence>
<dbReference type="PRINTS" id="PR00410">
    <property type="entry name" value="PHEHYDRXLASE"/>
</dbReference>
<evidence type="ECO:0000256" key="9">
    <source>
        <dbReference type="ARBA" id="ARBA00048649"/>
    </source>
</evidence>
<dbReference type="STRING" id="1386089.N865_10425"/>